<comment type="cofactor">
    <cofactor evidence="1">
        <name>Mn(2+)</name>
        <dbReference type="ChEBI" id="CHEBI:29035"/>
    </cofactor>
</comment>
<evidence type="ECO:0000256" key="5">
    <source>
        <dbReference type="ARBA" id="ARBA00022842"/>
    </source>
</evidence>
<dbReference type="Gene3D" id="3.60.10.10">
    <property type="entry name" value="Endonuclease/exonuclease/phosphatase"/>
    <property type="match status" value="1"/>
</dbReference>
<feature type="site" description="Important for catalytic activity" evidence="8">
    <location>
        <position position="204"/>
    </location>
</feature>
<comment type="cofactor">
    <cofactor evidence="7">
        <name>Mg(2+)</name>
        <dbReference type="ChEBI" id="CHEBI:18420"/>
    </cofactor>
    <cofactor evidence="7">
        <name>Mn(2+)</name>
        <dbReference type="ChEBI" id="CHEBI:29035"/>
    </cofactor>
    <text evidence="7">Probably binds two magnesium or manganese ions per subunit.</text>
</comment>
<dbReference type="GO" id="GO:0003677">
    <property type="term" value="F:DNA binding"/>
    <property type="evidence" value="ECO:0007669"/>
    <property type="project" value="InterPro"/>
</dbReference>
<organism evidence="10 11">
    <name type="scientific">Allorhodopirellula solitaria</name>
    <dbReference type="NCBI Taxonomy" id="2527987"/>
    <lineage>
        <taxon>Bacteria</taxon>
        <taxon>Pseudomonadati</taxon>
        <taxon>Planctomycetota</taxon>
        <taxon>Planctomycetia</taxon>
        <taxon>Pirellulales</taxon>
        <taxon>Pirellulaceae</taxon>
        <taxon>Allorhodopirellula</taxon>
    </lineage>
</organism>
<feature type="active site" description="Proton acceptor" evidence="6">
    <location>
        <position position="230"/>
    </location>
</feature>
<dbReference type="CDD" id="cd09087">
    <property type="entry name" value="Ape1-like_AP-endo"/>
    <property type="match status" value="1"/>
</dbReference>
<evidence type="ECO:0000256" key="6">
    <source>
        <dbReference type="PIRSR" id="PIRSR604808-1"/>
    </source>
</evidence>
<dbReference type="GO" id="GO:0046872">
    <property type="term" value="F:metal ion binding"/>
    <property type="evidence" value="ECO:0007669"/>
    <property type="project" value="UniProtKB-KW"/>
</dbReference>
<dbReference type="InterPro" id="IPR004808">
    <property type="entry name" value="AP_endonuc_1"/>
</dbReference>
<gene>
    <name evidence="10" type="primary">exoA</name>
    <name evidence="10" type="ORF">CA85_38040</name>
</gene>
<feature type="binding site" evidence="7">
    <location>
        <position position="21"/>
    </location>
    <ligand>
        <name>Mg(2+)</name>
        <dbReference type="ChEBI" id="CHEBI:18420"/>
        <label>1</label>
    </ligand>
</feature>
<keyword evidence="5 7" id="KW-0460">Magnesium</keyword>
<keyword evidence="3 7" id="KW-0479">Metal-binding</keyword>
<reference evidence="10 11" key="1">
    <citation type="submission" date="2019-02" db="EMBL/GenBank/DDBJ databases">
        <title>Deep-cultivation of Planctomycetes and their phenomic and genomic characterization uncovers novel biology.</title>
        <authorList>
            <person name="Wiegand S."/>
            <person name="Jogler M."/>
            <person name="Boedeker C."/>
            <person name="Pinto D."/>
            <person name="Vollmers J."/>
            <person name="Rivas-Marin E."/>
            <person name="Kohn T."/>
            <person name="Peeters S.H."/>
            <person name="Heuer A."/>
            <person name="Rast P."/>
            <person name="Oberbeckmann S."/>
            <person name="Bunk B."/>
            <person name="Jeske O."/>
            <person name="Meyerdierks A."/>
            <person name="Storesund J.E."/>
            <person name="Kallscheuer N."/>
            <person name="Luecker S."/>
            <person name="Lage O.M."/>
            <person name="Pohl T."/>
            <person name="Merkel B.J."/>
            <person name="Hornburger P."/>
            <person name="Mueller R.-W."/>
            <person name="Bruemmer F."/>
            <person name="Labrenz M."/>
            <person name="Spormann A.M."/>
            <person name="Op Den Camp H."/>
            <person name="Overmann J."/>
            <person name="Amann R."/>
            <person name="Jetten M.S.M."/>
            <person name="Mascher T."/>
            <person name="Medema M.H."/>
            <person name="Devos D.P."/>
            <person name="Kaster A.-K."/>
            <person name="Ovreas L."/>
            <person name="Rohde M."/>
            <person name="Galperin M.Y."/>
            <person name="Jogler C."/>
        </authorList>
    </citation>
    <scope>NUCLEOTIDE SEQUENCE [LARGE SCALE GENOMIC DNA]</scope>
    <source>
        <strain evidence="10 11">CA85</strain>
    </source>
</reference>
<dbReference type="EC" id="3.1.11.2" evidence="10"/>
<keyword evidence="7" id="KW-0464">Manganese</keyword>
<dbReference type="SUPFAM" id="SSF56219">
    <property type="entry name" value="DNase I-like"/>
    <property type="match status" value="1"/>
</dbReference>
<dbReference type="PROSITE" id="PS51435">
    <property type="entry name" value="AP_NUCLEASE_F1_4"/>
    <property type="match status" value="1"/>
</dbReference>
<dbReference type="NCBIfam" id="TIGR00633">
    <property type="entry name" value="xth"/>
    <property type="match status" value="1"/>
</dbReference>
<dbReference type="AlphaFoldDB" id="A0A5C5XQB3"/>
<evidence type="ECO:0000256" key="4">
    <source>
        <dbReference type="ARBA" id="ARBA00022801"/>
    </source>
</evidence>
<sequence>MNKGLRDYLESEQPEIVCLQETKARPEQVDTQWAESLGYELLWNSADKAGYSGTSVWTRRPMKKHTLGIGAEEHDREGRVITATWDDFHLVNVYTPNSQRGLARLDYRCRWDADFLAYVQRLNRRKPVLLCGDLNCAHQEIDLANPKANRKNAGFTDQERSGLNLMAEAGFVDSFRHFDDSPGQYTWWTYRSNARARNIGWRLDYFWVSKRFMPQVVGARIRNEILGSDHCPVEIDVQLPDRRSS</sequence>
<evidence type="ECO:0000256" key="3">
    <source>
        <dbReference type="ARBA" id="ARBA00022723"/>
    </source>
</evidence>
<feature type="binding site" evidence="7">
    <location>
        <position position="229"/>
    </location>
    <ligand>
        <name>Mg(2+)</name>
        <dbReference type="ChEBI" id="CHEBI:18420"/>
        <label>1</label>
    </ligand>
</feature>
<feature type="site" description="Transition state stabilizer" evidence="8">
    <location>
        <position position="135"/>
    </location>
</feature>
<evidence type="ECO:0000256" key="8">
    <source>
        <dbReference type="PIRSR" id="PIRSR604808-3"/>
    </source>
</evidence>
<dbReference type="Pfam" id="PF03372">
    <property type="entry name" value="Exo_endo_phos"/>
    <property type="match status" value="1"/>
</dbReference>
<dbReference type="EMBL" id="SJPK01000010">
    <property type="protein sequence ID" value="TWT64671.1"/>
    <property type="molecule type" value="Genomic_DNA"/>
</dbReference>
<comment type="caution">
    <text evidence="10">The sequence shown here is derived from an EMBL/GenBank/DDBJ whole genome shotgun (WGS) entry which is preliminary data.</text>
</comment>
<protein>
    <submittedName>
        <fullName evidence="10">Exodeoxyribonuclease</fullName>
        <ecNumber evidence="10">3.1.11.2</ecNumber>
    </submittedName>
</protein>
<dbReference type="PROSITE" id="PS00727">
    <property type="entry name" value="AP_NUCLEASE_F1_2"/>
    <property type="match status" value="1"/>
</dbReference>
<feature type="binding site" evidence="7">
    <location>
        <position position="230"/>
    </location>
    <ligand>
        <name>Mg(2+)</name>
        <dbReference type="ChEBI" id="CHEBI:18420"/>
        <label>1</label>
    </ligand>
</feature>
<evidence type="ECO:0000256" key="1">
    <source>
        <dbReference type="ARBA" id="ARBA00001936"/>
    </source>
</evidence>
<feature type="domain" description="Endonuclease/exonuclease/phosphatase" evidence="9">
    <location>
        <begin position="4"/>
        <end position="230"/>
    </location>
</feature>
<dbReference type="GO" id="GO:0003906">
    <property type="term" value="F:DNA-(apurinic or apyrimidinic site) endonuclease activity"/>
    <property type="evidence" value="ECO:0007669"/>
    <property type="project" value="TreeGrafter"/>
</dbReference>
<feature type="binding site" evidence="7">
    <location>
        <position position="135"/>
    </location>
    <ligand>
        <name>Mg(2+)</name>
        <dbReference type="ChEBI" id="CHEBI:18420"/>
        <label>1</label>
    </ligand>
</feature>
<evidence type="ECO:0000313" key="11">
    <source>
        <dbReference type="Proteomes" id="UP000318053"/>
    </source>
</evidence>
<dbReference type="InterPro" id="IPR005135">
    <property type="entry name" value="Endo/exonuclease/phosphatase"/>
</dbReference>
<evidence type="ECO:0000313" key="10">
    <source>
        <dbReference type="EMBL" id="TWT64671.1"/>
    </source>
</evidence>
<dbReference type="GO" id="GO:0006284">
    <property type="term" value="P:base-excision repair"/>
    <property type="evidence" value="ECO:0007669"/>
    <property type="project" value="TreeGrafter"/>
</dbReference>
<dbReference type="GO" id="GO:0008081">
    <property type="term" value="F:phosphoric diester hydrolase activity"/>
    <property type="evidence" value="ECO:0007669"/>
    <property type="project" value="TreeGrafter"/>
</dbReference>
<keyword evidence="11" id="KW-1185">Reference proteome</keyword>
<keyword evidence="4 10" id="KW-0378">Hydrolase</keyword>
<proteinExistence type="inferred from homology"/>
<comment type="similarity">
    <text evidence="2">Belongs to the DNA repair enzymes AP/ExoA family.</text>
</comment>
<dbReference type="PANTHER" id="PTHR22748">
    <property type="entry name" value="AP ENDONUCLEASE"/>
    <property type="match status" value="1"/>
</dbReference>
<feature type="binding site" evidence="7">
    <location>
        <position position="133"/>
    </location>
    <ligand>
        <name>Mg(2+)</name>
        <dbReference type="ChEBI" id="CHEBI:18420"/>
        <label>1</label>
    </ligand>
</feature>
<name>A0A5C5XQB3_9BACT</name>
<accession>A0A5C5XQB3</accession>
<dbReference type="PANTHER" id="PTHR22748:SF6">
    <property type="entry name" value="DNA-(APURINIC OR APYRIMIDINIC SITE) ENDONUCLEASE"/>
    <property type="match status" value="1"/>
</dbReference>
<dbReference type="Proteomes" id="UP000318053">
    <property type="component" value="Unassembled WGS sequence"/>
</dbReference>
<evidence type="ECO:0000256" key="2">
    <source>
        <dbReference type="ARBA" id="ARBA00007092"/>
    </source>
</evidence>
<feature type="site" description="Interaction with DNA substrate" evidence="8">
    <location>
        <position position="230"/>
    </location>
</feature>
<dbReference type="GO" id="GO:0008311">
    <property type="term" value="F:double-stranded DNA 3'-5' DNA exonuclease activity"/>
    <property type="evidence" value="ECO:0007669"/>
    <property type="project" value="UniProtKB-EC"/>
</dbReference>
<dbReference type="InterPro" id="IPR020848">
    <property type="entry name" value="AP_endonuclease_F1_CS"/>
</dbReference>
<dbReference type="NCBIfam" id="TIGR00195">
    <property type="entry name" value="exoDNase_III"/>
    <property type="match status" value="1"/>
</dbReference>
<evidence type="ECO:0000256" key="7">
    <source>
        <dbReference type="PIRSR" id="PIRSR604808-2"/>
    </source>
</evidence>
<feature type="active site" description="Proton donor/acceptor" evidence="6">
    <location>
        <position position="133"/>
    </location>
</feature>
<dbReference type="InterPro" id="IPR036691">
    <property type="entry name" value="Endo/exonu/phosph_ase_sf"/>
</dbReference>
<feature type="active site" evidence="6">
    <location>
        <position position="94"/>
    </location>
</feature>
<evidence type="ECO:0000259" key="9">
    <source>
        <dbReference type="Pfam" id="PF03372"/>
    </source>
</evidence>